<dbReference type="Pfam" id="PF05368">
    <property type="entry name" value="NmrA"/>
    <property type="match status" value="1"/>
</dbReference>
<proteinExistence type="predicted"/>
<keyword evidence="2" id="KW-0560">Oxidoreductase</keyword>
<dbReference type="CDD" id="cd05269">
    <property type="entry name" value="TMR_SDR_a"/>
    <property type="match status" value="1"/>
</dbReference>
<dbReference type="PANTHER" id="PTHR43162">
    <property type="match status" value="1"/>
</dbReference>
<dbReference type="Gene3D" id="3.90.25.10">
    <property type="entry name" value="UDP-galactose 4-epimerase, domain 1"/>
    <property type="match status" value="1"/>
</dbReference>
<dbReference type="RefSeq" id="WP_068203182.1">
    <property type="nucleotide sequence ID" value="NZ_CP014209.1"/>
</dbReference>
<dbReference type="InterPro" id="IPR008030">
    <property type="entry name" value="NmrA-like"/>
</dbReference>
<reference evidence="2 3" key="1">
    <citation type="submission" date="2016-01" db="EMBL/GenBank/DDBJ databases">
        <title>Complete genome sequence of a soil Actinobacterium, Isoptericola dokdonensis DS-3.</title>
        <authorList>
            <person name="Kwon S.-K."/>
            <person name="Kim J.F."/>
        </authorList>
    </citation>
    <scope>NUCLEOTIDE SEQUENCE [LARGE SCALE GENOMIC DNA]</scope>
    <source>
        <strain evidence="2 3">DS-3</strain>
    </source>
</reference>
<dbReference type="PANTHER" id="PTHR43162:SF1">
    <property type="entry name" value="PRESTALK A DIFFERENTIATION PROTEIN A"/>
    <property type="match status" value="1"/>
</dbReference>
<dbReference type="KEGG" id="ido:I598_2445"/>
<feature type="domain" description="NmrA-like" evidence="1">
    <location>
        <begin position="7"/>
        <end position="234"/>
    </location>
</feature>
<dbReference type="SUPFAM" id="SSF51735">
    <property type="entry name" value="NAD(P)-binding Rossmann-fold domains"/>
    <property type="match status" value="1"/>
</dbReference>
<name>A0A161HRM9_9MICO</name>
<dbReference type="Proteomes" id="UP000076794">
    <property type="component" value="Chromosome"/>
</dbReference>
<protein>
    <submittedName>
        <fullName evidence="2">NAD(P)H azoreductase</fullName>
        <ecNumber evidence="2">1.7.-.-</ecNumber>
    </submittedName>
</protein>
<evidence type="ECO:0000259" key="1">
    <source>
        <dbReference type="Pfam" id="PF05368"/>
    </source>
</evidence>
<dbReference type="InterPro" id="IPR036291">
    <property type="entry name" value="NAD(P)-bd_dom_sf"/>
</dbReference>
<organism evidence="2 3">
    <name type="scientific">Isoptericola dokdonensis DS-3</name>
    <dbReference type="NCBI Taxonomy" id="1300344"/>
    <lineage>
        <taxon>Bacteria</taxon>
        <taxon>Bacillati</taxon>
        <taxon>Actinomycetota</taxon>
        <taxon>Actinomycetes</taxon>
        <taxon>Micrococcales</taxon>
        <taxon>Promicromonosporaceae</taxon>
        <taxon>Isoptericola</taxon>
    </lineage>
</organism>
<sequence>MRWSADGLVAVTGASGRLGSRLAFRLAAEGARQRLVVRDLARAPRLADGRPLPECEVVTAAGYDDAVGMRAAFEGVQSVFLVSARESADRVTEHVAAIDAAVAAGVERIVYVSFVGAAPDAVFTFARDHFHTEEHLRGTGLRWTVLRDNLYHQALASFVGPDGVIRGPAGTGRVASVSHDDVADVATAVLLDEDPRRHDGVVYSVTGPTALTLAEVATLLSDVTGREIRYEAETVRQAYASREHLGASAVELAGWISSYEAIAAGELAGVSGDVARLVGRPARSFEQWLDDYPAEWEHLLVPPSSDAGGTDA</sequence>
<accession>A0A161HRM9</accession>
<dbReference type="EMBL" id="CP014209">
    <property type="protein sequence ID" value="ANC31982.1"/>
    <property type="molecule type" value="Genomic_DNA"/>
</dbReference>
<evidence type="ECO:0000313" key="3">
    <source>
        <dbReference type="Proteomes" id="UP000076794"/>
    </source>
</evidence>
<dbReference type="OrthoDB" id="3243290at2"/>
<dbReference type="PATRIC" id="fig|1300344.3.peg.2452"/>
<keyword evidence="3" id="KW-1185">Reference proteome</keyword>
<dbReference type="AlphaFoldDB" id="A0A161HRM9"/>
<dbReference type="STRING" id="1300344.I598_2445"/>
<dbReference type="InterPro" id="IPR051604">
    <property type="entry name" value="Ergot_Alk_Oxidoreductase"/>
</dbReference>
<dbReference type="Gene3D" id="3.40.50.720">
    <property type="entry name" value="NAD(P)-binding Rossmann-like Domain"/>
    <property type="match status" value="1"/>
</dbReference>
<dbReference type="GO" id="GO:0016491">
    <property type="term" value="F:oxidoreductase activity"/>
    <property type="evidence" value="ECO:0007669"/>
    <property type="project" value="UniProtKB-KW"/>
</dbReference>
<dbReference type="EC" id="1.7.-.-" evidence="2"/>
<evidence type="ECO:0000313" key="2">
    <source>
        <dbReference type="EMBL" id="ANC31982.1"/>
    </source>
</evidence>
<gene>
    <name evidence="2" type="primary">azoB_2</name>
    <name evidence="2" type="ORF">I598_2445</name>
</gene>